<keyword evidence="6" id="KW-1185">Reference proteome</keyword>
<dbReference type="EMBL" id="CP102480">
    <property type="protein sequence ID" value="UUX49959.1"/>
    <property type="molecule type" value="Genomic_DNA"/>
</dbReference>
<dbReference type="GO" id="GO:0030313">
    <property type="term" value="C:cell envelope"/>
    <property type="evidence" value="ECO:0007669"/>
    <property type="project" value="UniProtKB-SubCell"/>
</dbReference>
<comment type="similarity">
    <text evidence="2">Belongs to the bacterial solute-binding protein 2 family.</text>
</comment>
<dbReference type="RefSeq" id="WP_257768887.1">
    <property type="nucleotide sequence ID" value="NZ_CP102480.1"/>
</dbReference>
<dbReference type="KEGG" id="naci:NUH88_21540"/>
<dbReference type="InterPro" id="IPR025997">
    <property type="entry name" value="SBP_2_dom"/>
</dbReference>
<protein>
    <submittedName>
        <fullName evidence="5">Sugar ABC transporter substrate-binding protein</fullName>
    </submittedName>
</protein>
<evidence type="ECO:0000313" key="6">
    <source>
        <dbReference type="Proteomes" id="UP001060336"/>
    </source>
</evidence>
<dbReference type="CDD" id="cd01536">
    <property type="entry name" value="PBP1_ABC_sugar_binding-like"/>
    <property type="match status" value="1"/>
</dbReference>
<evidence type="ECO:0000313" key="5">
    <source>
        <dbReference type="EMBL" id="UUX49959.1"/>
    </source>
</evidence>
<evidence type="ECO:0000256" key="3">
    <source>
        <dbReference type="ARBA" id="ARBA00022729"/>
    </source>
</evidence>
<proteinExistence type="inferred from homology"/>
<keyword evidence="3" id="KW-0732">Signal</keyword>
<dbReference type="AlphaFoldDB" id="A0A9J7ART0"/>
<dbReference type="Gene3D" id="3.40.50.2300">
    <property type="match status" value="2"/>
</dbReference>
<dbReference type="InterPro" id="IPR028082">
    <property type="entry name" value="Peripla_BP_I"/>
</dbReference>
<dbReference type="SUPFAM" id="SSF53822">
    <property type="entry name" value="Periplasmic binding protein-like I"/>
    <property type="match status" value="1"/>
</dbReference>
<gene>
    <name evidence="5" type="ORF">NUH88_21540</name>
</gene>
<organism evidence="5 6">
    <name type="scientific">Nisaea acidiphila</name>
    <dbReference type="NCBI Taxonomy" id="1862145"/>
    <lineage>
        <taxon>Bacteria</taxon>
        <taxon>Pseudomonadati</taxon>
        <taxon>Pseudomonadota</taxon>
        <taxon>Alphaproteobacteria</taxon>
        <taxon>Rhodospirillales</taxon>
        <taxon>Thalassobaculaceae</taxon>
        <taxon>Nisaea</taxon>
    </lineage>
</organism>
<accession>A0A9J7ART0</accession>
<evidence type="ECO:0000259" key="4">
    <source>
        <dbReference type="Pfam" id="PF13407"/>
    </source>
</evidence>
<dbReference type="GO" id="GO:0030246">
    <property type="term" value="F:carbohydrate binding"/>
    <property type="evidence" value="ECO:0007669"/>
    <property type="project" value="UniProtKB-ARBA"/>
</dbReference>
<sequence>MATGYRICCLTKNKSNPAYVGAQIAAGRLAENLGCALTGASPDTPDDLEEQREILVRAIDSRPDAILIAPVHTSALDPELQKAKDAGIPLFYFVAHSALVTPECFVTSNNYDLALEAARHLFENLGGHGRIGLIEGSPQSPTSAPRTKGFCDAAAEYPGISIALREVGHYQRSGGKEAMKRILERDRQLDGLLAANDAMALGALDELGETEASMPVVGMNAMPEAIEAIRLGRMLATVSFDAPALVCTALMAAVRLLDGEAIPERIELPAEVIGRENCAAWDCAYEERPLPSWNAALR</sequence>
<name>A0A9J7ART0_9PROT</name>
<dbReference type="Proteomes" id="UP001060336">
    <property type="component" value="Chromosome"/>
</dbReference>
<dbReference type="Pfam" id="PF13407">
    <property type="entry name" value="Peripla_BP_4"/>
    <property type="match status" value="1"/>
</dbReference>
<comment type="subcellular location">
    <subcellularLocation>
        <location evidence="1">Cell envelope</location>
    </subcellularLocation>
</comment>
<reference evidence="5" key="1">
    <citation type="submission" date="2022-08" db="EMBL/GenBank/DDBJ databases">
        <title>Nisaea acidiphila sp. nov., isolated from a marine algal debris and emended description of the genus Nisaea Urios et al. 2008.</title>
        <authorList>
            <person name="Kwon K."/>
        </authorList>
    </citation>
    <scope>NUCLEOTIDE SEQUENCE</scope>
    <source>
        <strain evidence="5">MEBiC11861</strain>
    </source>
</reference>
<dbReference type="PANTHER" id="PTHR46847">
    <property type="entry name" value="D-ALLOSE-BINDING PERIPLASMIC PROTEIN-RELATED"/>
    <property type="match status" value="1"/>
</dbReference>
<feature type="domain" description="Periplasmic binding protein" evidence="4">
    <location>
        <begin position="10"/>
        <end position="260"/>
    </location>
</feature>
<evidence type="ECO:0000256" key="2">
    <source>
        <dbReference type="ARBA" id="ARBA00007639"/>
    </source>
</evidence>
<evidence type="ECO:0000256" key="1">
    <source>
        <dbReference type="ARBA" id="ARBA00004196"/>
    </source>
</evidence>
<dbReference type="PANTHER" id="PTHR46847:SF1">
    <property type="entry name" value="D-ALLOSE-BINDING PERIPLASMIC PROTEIN-RELATED"/>
    <property type="match status" value="1"/>
</dbReference>